<dbReference type="InterPro" id="IPR001466">
    <property type="entry name" value="Beta-lactam-related"/>
</dbReference>
<organism evidence="5 6">
    <name type="scientific">Plectosphaerella cucumerina</name>
    <dbReference type="NCBI Taxonomy" id="40658"/>
    <lineage>
        <taxon>Eukaryota</taxon>
        <taxon>Fungi</taxon>
        <taxon>Dikarya</taxon>
        <taxon>Ascomycota</taxon>
        <taxon>Pezizomycotina</taxon>
        <taxon>Sordariomycetes</taxon>
        <taxon>Hypocreomycetidae</taxon>
        <taxon>Glomerellales</taxon>
        <taxon>Plectosphaerellaceae</taxon>
        <taxon>Plectosphaerella</taxon>
    </lineage>
</organism>
<dbReference type="InterPro" id="IPR012338">
    <property type="entry name" value="Beta-lactam/transpept-like"/>
</dbReference>
<evidence type="ECO:0000313" key="5">
    <source>
        <dbReference type="EMBL" id="KAH7350052.1"/>
    </source>
</evidence>
<feature type="chain" id="PRO_5035456773" evidence="3">
    <location>
        <begin position="17"/>
        <end position="371"/>
    </location>
</feature>
<feature type="domain" description="Beta-lactamase-related" evidence="4">
    <location>
        <begin position="96"/>
        <end position="342"/>
    </location>
</feature>
<proteinExistence type="predicted"/>
<dbReference type="SUPFAM" id="SSF56601">
    <property type="entry name" value="beta-lactamase/transpeptidase-like"/>
    <property type="match status" value="1"/>
</dbReference>
<name>A0A8K0TCR4_9PEZI</name>
<comment type="caution">
    <text evidence="5">The sequence shown here is derived from an EMBL/GenBank/DDBJ whole genome shotgun (WGS) entry which is preliminary data.</text>
</comment>
<dbReference type="AlphaFoldDB" id="A0A8K0TCR4"/>
<dbReference type="GO" id="GO:0016787">
    <property type="term" value="F:hydrolase activity"/>
    <property type="evidence" value="ECO:0007669"/>
    <property type="project" value="UniProtKB-KW"/>
</dbReference>
<evidence type="ECO:0000256" key="3">
    <source>
        <dbReference type="SAM" id="SignalP"/>
    </source>
</evidence>
<feature type="signal peptide" evidence="3">
    <location>
        <begin position="1"/>
        <end position="16"/>
    </location>
</feature>
<keyword evidence="6" id="KW-1185">Reference proteome</keyword>
<dbReference type="Pfam" id="PF00144">
    <property type="entry name" value="Beta-lactamase"/>
    <property type="match status" value="1"/>
</dbReference>
<evidence type="ECO:0000259" key="4">
    <source>
        <dbReference type="Pfam" id="PF00144"/>
    </source>
</evidence>
<evidence type="ECO:0000313" key="6">
    <source>
        <dbReference type="Proteomes" id="UP000813385"/>
    </source>
</evidence>
<dbReference type="InterPro" id="IPR050789">
    <property type="entry name" value="Diverse_Enzym_Activities"/>
</dbReference>
<reference evidence="5" key="1">
    <citation type="journal article" date="2021" name="Nat. Commun.">
        <title>Genetic determinants of endophytism in the Arabidopsis root mycobiome.</title>
        <authorList>
            <person name="Mesny F."/>
            <person name="Miyauchi S."/>
            <person name="Thiergart T."/>
            <person name="Pickel B."/>
            <person name="Atanasova L."/>
            <person name="Karlsson M."/>
            <person name="Huettel B."/>
            <person name="Barry K.W."/>
            <person name="Haridas S."/>
            <person name="Chen C."/>
            <person name="Bauer D."/>
            <person name="Andreopoulos W."/>
            <person name="Pangilinan J."/>
            <person name="LaButti K."/>
            <person name="Riley R."/>
            <person name="Lipzen A."/>
            <person name="Clum A."/>
            <person name="Drula E."/>
            <person name="Henrissat B."/>
            <person name="Kohler A."/>
            <person name="Grigoriev I.V."/>
            <person name="Martin F.M."/>
            <person name="Hacquard S."/>
        </authorList>
    </citation>
    <scope>NUCLEOTIDE SEQUENCE</scope>
    <source>
        <strain evidence="5">MPI-CAGE-AT-0016</strain>
    </source>
</reference>
<sequence>MSQAIVFTSILSGSVAACPSGVVSQLIRGKPEDAGLLAQPLLDMVESTTANRRPDKYGTAFRGAIRPLEPGSSNFATAWRNLYADTNGTFLPNDQQEDATLNTVYDMARVLKLFASVTLPPSHGNLDAPVANYIPEFGAKGKENVTITHLLTHTSGLLPLPEPQLWFPNKLVTPPGTKNVYSDIGLMTLRFLLDWTTVIGLNSTHFNRDNIQYHFNPFHELAAWTEFQSEAQGSIEIWALGGVSGHARVFSTVGDMAAFCQMILNNSTRRAPTSSSSNLNGEVAPDDDSYSLDFAMNATSFMGLMASGQTIGHRGFTGTSINIGRATNTAFIHLANRGHPSSHWSTNNPDSRAPGYWSTQSLGRTVTFPAL</sequence>
<dbReference type="OrthoDB" id="5946976at2759"/>
<accession>A0A8K0TCR4</accession>
<dbReference type="EMBL" id="JAGPXD010000006">
    <property type="protein sequence ID" value="KAH7350052.1"/>
    <property type="molecule type" value="Genomic_DNA"/>
</dbReference>
<dbReference type="PANTHER" id="PTHR43283">
    <property type="entry name" value="BETA-LACTAMASE-RELATED"/>
    <property type="match status" value="1"/>
</dbReference>
<protein>
    <submittedName>
        <fullName evidence="5">Beta-lactamase/transpeptidase-like protein</fullName>
    </submittedName>
</protein>
<evidence type="ECO:0000256" key="1">
    <source>
        <dbReference type="ARBA" id="ARBA00022801"/>
    </source>
</evidence>
<feature type="region of interest" description="Disordered" evidence="2">
    <location>
        <begin position="339"/>
        <end position="358"/>
    </location>
</feature>
<evidence type="ECO:0000256" key="2">
    <source>
        <dbReference type="SAM" id="MobiDB-lite"/>
    </source>
</evidence>
<keyword evidence="1" id="KW-0378">Hydrolase</keyword>
<gene>
    <name evidence="5" type="ORF">B0T11DRAFT_302206</name>
</gene>
<keyword evidence="3" id="KW-0732">Signal</keyword>
<dbReference type="Proteomes" id="UP000813385">
    <property type="component" value="Unassembled WGS sequence"/>
</dbReference>
<dbReference type="Gene3D" id="3.40.710.10">
    <property type="entry name" value="DD-peptidase/beta-lactamase superfamily"/>
    <property type="match status" value="1"/>
</dbReference>
<dbReference type="PANTHER" id="PTHR43283:SF11">
    <property type="entry name" value="BETA-LACTAMASE-RELATED DOMAIN-CONTAINING PROTEIN"/>
    <property type="match status" value="1"/>
</dbReference>